<keyword evidence="6" id="KW-0443">Lipid metabolism</keyword>
<dbReference type="GO" id="GO:0016042">
    <property type="term" value="P:lipid catabolic process"/>
    <property type="evidence" value="ECO:0007669"/>
    <property type="project" value="UniProtKB-KW"/>
</dbReference>
<dbReference type="CDD" id="cd09116">
    <property type="entry name" value="PLDc_Nuc_like"/>
    <property type="match status" value="1"/>
</dbReference>
<dbReference type="GO" id="GO:0004630">
    <property type="term" value="F:phospholipase D activity"/>
    <property type="evidence" value="ECO:0007669"/>
    <property type="project" value="UniProtKB-EC"/>
</dbReference>
<dbReference type="AlphaFoldDB" id="U7QAN6"/>
<keyword evidence="10" id="KW-1185">Reference proteome</keyword>
<feature type="domain" description="PLD phosphodiesterase" evidence="7">
    <location>
        <begin position="193"/>
        <end position="220"/>
    </location>
</feature>
<gene>
    <name evidence="9" type="ORF">M595_6239</name>
</gene>
<feature type="domain" description="PLD phosphodiesterase" evidence="7">
    <location>
        <begin position="397"/>
        <end position="424"/>
    </location>
</feature>
<dbReference type="PANTHER" id="PTHR43856">
    <property type="entry name" value="CARDIOLIPIN HYDROLASE"/>
    <property type="match status" value="1"/>
</dbReference>
<protein>
    <recommendedName>
        <fullName evidence="3">phospholipase D</fullName>
        <ecNumber evidence="3">3.1.4.4</ecNumber>
    </recommendedName>
</protein>
<evidence type="ECO:0000313" key="10">
    <source>
        <dbReference type="Proteomes" id="UP000017127"/>
    </source>
</evidence>
<dbReference type="InterPro" id="IPR025202">
    <property type="entry name" value="PLD-like_dom"/>
</dbReference>
<dbReference type="CDD" id="cd09173">
    <property type="entry name" value="PLDc_Nuc_like_unchar1_2"/>
    <property type="match status" value="1"/>
</dbReference>
<evidence type="ECO:0000256" key="2">
    <source>
        <dbReference type="ARBA" id="ARBA00008664"/>
    </source>
</evidence>
<dbReference type="OrthoDB" id="155099at2"/>
<proteinExistence type="inferred from homology"/>
<accession>U7QAN6</accession>
<organism evidence="9 10">
    <name type="scientific">Lyngbya aestuarii BL J</name>
    <dbReference type="NCBI Taxonomy" id="1348334"/>
    <lineage>
        <taxon>Bacteria</taxon>
        <taxon>Bacillati</taxon>
        <taxon>Cyanobacteriota</taxon>
        <taxon>Cyanophyceae</taxon>
        <taxon>Oscillatoriophycideae</taxon>
        <taxon>Oscillatoriales</taxon>
        <taxon>Microcoleaceae</taxon>
        <taxon>Lyngbya</taxon>
    </lineage>
</organism>
<dbReference type="PANTHER" id="PTHR43856:SF1">
    <property type="entry name" value="MITOCHONDRIAL CARDIOLIPIN HYDROLASE"/>
    <property type="match status" value="1"/>
</dbReference>
<feature type="non-terminal residue" evidence="9">
    <location>
        <position position="488"/>
    </location>
</feature>
<reference evidence="9 10" key="1">
    <citation type="journal article" date="2013" name="Front. Microbiol.">
        <title>Comparative genomic analyses of the cyanobacterium, Lyngbya aestuarii BL J, a powerful hydrogen producer.</title>
        <authorList>
            <person name="Kothari A."/>
            <person name="Vaughn M."/>
            <person name="Garcia-Pichel F."/>
        </authorList>
    </citation>
    <scope>NUCLEOTIDE SEQUENCE [LARGE SCALE GENOMIC DNA]</scope>
    <source>
        <strain evidence="9 10">BL J</strain>
    </source>
</reference>
<comment type="catalytic activity">
    <reaction evidence="1">
        <text>a 1,2-diacyl-sn-glycero-3-phosphocholine + H2O = a 1,2-diacyl-sn-glycero-3-phosphate + choline + H(+)</text>
        <dbReference type="Rhea" id="RHEA:14445"/>
        <dbReference type="ChEBI" id="CHEBI:15354"/>
        <dbReference type="ChEBI" id="CHEBI:15377"/>
        <dbReference type="ChEBI" id="CHEBI:15378"/>
        <dbReference type="ChEBI" id="CHEBI:57643"/>
        <dbReference type="ChEBI" id="CHEBI:58608"/>
        <dbReference type="EC" id="3.1.4.4"/>
    </reaction>
</comment>
<sequence>MHLLKKKRLLISLAILLALLFLGRLLLDKKPSQSTLQPLRETLPQEPLIQAYFNQSQASVYTEPYRQQTRFGDDLEQIIIDSIKTANSSVDVAVQELRLPKIAEVLANRHQAGVKVRIILENSYSRPWSFLSENEVAQLSQQERDRYLEAVQLIDINQDGQLSTEEINQRDALVILNNTKIPLIDDTADGSKGSGLMHHKFVIVDGKTVIVTSANFTLSGTHGDLDEPESRGNANNLLKIESSQLARLFTQEFNLMWGDGPGGEPDSLFGTKKPDRRVENITVGNTPVFVQFAPTTRSQTWENSVNGLIAKTLTQAQESIDFALFVFSDQRLVDVMETTVQRSITLQGIIDPGFAYRNYSEMLDMMGVAAVSNCKYEAKNRPWKQPISTVGVPNLSPGDKLHHKFGIVDNQVVISGSQNWTEAANTTNDETLIVIKNSAVAAHFNREFNRLYNTATLGLPGGILAKFKRDIEACQGNIETVSKPPRWS</sequence>
<comment type="caution">
    <text evidence="9">The sequence shown here is derived from an EMBL/GenBank/DDBJ whole genome shotgun (WGS) entry which is preliminary data.</text>
</comment>
<feature type="domain" description="EF-hand" evidence="8">
    <location>
        <begin position="142"/>
        <end position="177"/>
    </location>
</feature>
<dbReference type="Pfam" id="PF13091">
    <property type="entry name" value="PLDc_2"/>
    <property type="match status" value="2"/>
</dbReference>
<dbReference type="Gene3D" id="3.30.870.10">
    <property type="entry name" value="Endonuclease Chain A"/>
    <property type="match status" value="2"/>
</dbReference>
<evidence type="ECO:0000256" key="4">
    <source>
        <dbReference type="ARBA" id="ARBA00022801"/>
    </source>
</evidence>
<keyword evidence="4" id="KW-0378">Hydrolase</keyword>
<dbReference type="SMART" id="SM00155">
    <property type="entry name" value="PLDc"/>
    <property type="match status" value="2"/>
</dbReference>
<name>U7QAN6_9CYAN</name>
<dbReference type="PROSITE" id="PS50222">
    <property type="entry name" value="EF_HAND_2"/>
    <property type="match status" value="1"/>
</dbReference>
<evidence type="ECO:0000256" key="6">
    <source>
        <dbReference type="ARBA" id="ARBA00023098"/>
    </source>
</evidence>
<dbReference type="SUPFAM" id="SSF56024">
    <property type="entry name" value="Phospholipase D/nuclease"/>
    <property type="match status" value="2"/>
</dbReference>
<evidence type="ECO:0000259" key="7">
    <source>
        <dbReference type="PROSITE" id="PS50035"/>
    </source>
</evidence>
<dbReference type="PROSITE" id="PS00018">
    <property type="entry name" value="EF_HAND_1"/>
    <property type="match status" value="1"/>
</dbReference>
<evidence type="ECO:0000259" key="8">
    <source>
        <dbReference type="PROSITE" id="PS50222"/>
    </source>
</evidence>
<dbReference type="Proteomes" id="UP000017127">
    <property type="component" value="Unassembled WGS sequence"/>
</dbReference>
<comment type="similarity">
    <text evidence="2">Belongs to the phospholipase D family.</text>
</comment>
<evidence type="ECO:0000313" key="9">
    <source>
        <dbReference type="EMBL" id="ERT03821.1"/>
    </source>
</evidence>
<dbReference type="GO" id="GO:0005509">
    <property type="term" value="F:calcium ion binding"/>
    <property type="evidence" value="ECO:0007669"/>
    <property type="project" value="InterPro"/>
</dbReference>
<evidence type="ECO:0000256" key="5">
    <source>
        <dbReference type="ARBA" id="ARBA00022963"/>
    </source>
</evidence>
<dbReference type="InterPro" id="IPR002048">
    <property type="entry name" value="EF_hand_dom"/>
</dbReference>
<dbReference type="RefSeq" id="WP_023069839.1">
    <property type="nucleotide sequence ID" value="NZ_AUZM01000194.1"/>
</dbReference>
<dbReference type="GO" id="GO:0006793">
    <property type="term" value="P:phosphorus metabolic process"/>
    <property type="evidence" value="ECO:0007669"/>
    <property type="project" value="UniProtKB-ARBA"/>
</dbReference>
<dbReference type="InterPro" id="IPR001736">
    <property type="entry name" value="PLipase_D/transphosphatidylase"/>
</dbReference>
<dbReference type="GO" id="GO:0016891">
    <property type="term" value="F:RNA endonuclease activity producing 5'-phosphomonoesters, hydrolytic mechanism"/>
    <property type="evidence" value="ECO:0007669"/>
    <property type="project" value="TreeGrafter"/>
</dbReference>
<dbReference type="EMBL" id="AUZM01000194">
    <property type="protein sequence ID" value="ERT03821.1"/>
    <property type="molecule type" value="Genomic_DNA"/>
</dbReference>
<dbReference type="InterPro" id="IPR051406">
    <property type="entry name" value="PLD_domain"/>
</dbReference>
<evidence type="ECO:0000256" key="3">
    <source>
        <dbReference type="ARBA" id="ARBA00012027"/>
    </source>
</evidence>
<dbReference type="InterPro" id="IPR018247">
    <property type="entry name" value="EF_Hand_1_Ca_BS"/>
</dbReference>
<evidence type="ECO:0000256" key="1">
    <source>
        <dbReference type="ARBA" id="ARBA00000798"/>
    </source>
</evidence>
<keyword evidence="5" id="KW-0442">Lipid degradation</keyword>
<dbReference type="EC" id="3.1.4.4" evidence="3"/>
<dbReference type="PROSITE" id="PS50035">
    <property type="entry name" value="PLD"/>
    <property type="match status" value="2"/>
</dbReference>